<organism evidence="3 4">
    <name type="scientific">Ladona fulva</name>
    <name type="common">Scarce chaser dragonfly</name>
    <name type="synonym">Libellula fulva</name>
    <dbReference type="NCBI Taxonomy" id="123851"/>
    <lineage>
        <taxon>Eukaryota</taxon>
        <taxon>Metazoa</taxon>
        <taxon>Ecdysozoa</taxon>
        <taxon>Arthropoda</taxon>
        <taxon>Hexapoda</taxon>
        <taxon>Insecta</taxon>
        <taxon>Pterygota</taxon>
        <taxon>Palaeoptera</taxon>
        <taxon>Odonata</taxon>
        <taxon>Epiprocta</taxon>
        <taxon>Anisoptera</taxon>
        <taxon>Libelluloidea</taxon>
        <taxon>Libellulidae</taxon>
        <taxon>Ladona</taxon>
    </lineage>
</organism>
<dbReference type="GO" id="GO:0006357">
    <property type="term" value="P:regulation of transcription by RNA polymerase II"/>
    <property type="evidence" value="ECO:0007669"/>
    <property type="project" value="InterPro"/>
</dbReference>
<comment type="caution">
    <text evidence="3">The sequence shown here is derived from an EMBL/GenBank/DDBJ whole genome shotgun (WGS) entry which is preliminary data.</text>
</comment>
<dbReference type="PANTHER" id="PTHR12809:SF2">
    <property type="entry name" value="MEDIATOR OF RNA POLYMERASE II TRANSCRIPTION SUBUNIT 14"/>
    <property type="match status" value="1"/>
</dbReference>
<evidence type="ECO:0000313" key="4">
    <source>
        <dbReference type="Proteomes" id="UP000792457"/>
    </source>
</evidence>
<dbReference type="EMBL" id="KZ308609">
    <property type="protein sequence ID" value="KAG8232291.1"/>
    <property type="molecule type" value="Genomic_DNA"/>
</dbReference>
<feature type="region of interest" description="Disordered" evidence="1">
    <location>
        <begin position="261"/>
        <end position="294"/>
    </location>
</feature>
<gene>
    <name evidence="3" type="ORF">J437_LFUL011232</name>
</gene>
<dbReference type="OrthoDB" id="205099at2759"/>
<dbReference type="PANTHER" id="PTHR12809">
    <property type="entry name" value="MEDIATOR COMPLEX SUBUNIT"/>
    <property type="match status" value="1"/>
</dbReference>
<feature type="domain" description="Mediator of RNA polymerase II transcription subunit 14 RM8" evidence="2">
    <location>
        <begin position="112"/>
        <end position="176"/>
    </location>
</feature>
<proteinExistence type="predicted"/>
<reference evidence="3" key="1">
    <citation type="submission" date="2013-04" db="EMBL/GenBank/DDBJ databases">
        <authorList>
            <person name="Qu J."/>
            <person name="Murali S.C."/>
            <person name="Bandaranaike D."/>
            <person name="Bellair M."/>
            <person name="Blankenburg K."/>
            <person name="Chao H."/>
            <person name="Dinh H."/>
            <person name="Doddapaneni H."/>
            <person name="Downs B."/>
            <person name="Dugan-Rocha S."/>
            <person name="Elkadiri S."/>
            <person name="Gnanaolivu R.D."/>
            <person name="Hernandez B."/>
            <person name="Javaid M."/>
            <person name="Jayaseelan J.C."/>
            <person name="Lee S."/>
            <person name="Li M."/>
            <person name="Ming W."/>
            <person name="Munidasa M."/>
            <person name="Muniz J."/>
            <person name="Nguyen L."/>
            <person name="Ongeri F."/>
            <person name="Osuji N."/>
            <person name="Pu L.-L."/>
            <person name="Puazo M."/>
            <person name="Qu C."/>
            <person name="Quiroz J."/>
            <person name="Raj R."/>
            <person name="Weissenberger G."/>
            <person name="Xin Y."/>
            <person name="Zou X."/>
            <person name="Han Y."/>
            <person name="Richards S."/>
            <person name="Worley K."/>
            <person name="Muzny D."/>
            <person name="Gibbs R."/>
        </authorList>
    </citation>
    <scope>NUCLEOTIDE SEQUENCE</scope>
    <source>
        <strain evidence="3">Sampled in the wild</strain>
    </source>
</reference>
<dbReference type="AlphaFoldDB" id="A0A8K0KC11"/>
<evidence type="ECO:0000313" key="3">
    <source>
        <dbReference type="EMBL" id="KAG8232291.1"/>
    </source>
</evidence>
<dbReference type="GO" id="GO:0070847">
    <property type="term" value="C:core mediator complex"/>
    <property type="evidence" value="ECO:0007669"/>
    <property type="project" value="TreeGrafter"/>
</dbReference>
<dbReference type="Pfam" id="PF22983">
    <property type="entry name" value="RM8_Med14"/>
    <property type="match status" value="1"/>
</dbReference>
<dbReference type="GO" id="GO:0003712">
    <property type="term" value="F:transcription coregulator activity"/>
    <property type="evidence" value="ECO:0007669"/>
    <property type="project" value="InterPro"/>
</dbReference>
<dbReference type="GO" id="GO:0016592">
    <property type="term" value="C:mediator complex"/>
    <property type="evidence" value="ECO:0007669"/>
    <property type="project" value="InterPro"/>
</dbReference>
<evidence type="ECO:0000256" key="1">
    <source>
        <dbReference type="SAM" id="MobiDB-lite"/>
    </source>
</evidence>
<protein>
    <recommendedName>
        <fullName evidence="2">Mediator of RNA polymerase II transcription subunit 14 RM8 domain-containing protein</fullName>
    </recommendedName>
</protein>
<reference evidence="3" key="2">
    <citation type="submission" date="2017-10" db="EMBL/GenBank/DDBJ databases">
        <title>Ladona fulva Genome sequencing and assembly.</title>
        <authorList>
            <person name="Murali S."/>
            <person name="Richards S."/>
            <person name="Bandaranaike D."/>
            <person name="Bellair M."/>
            <person name="Blankenburg K."/>
            <person name="Chao H."/>
            <person name="Dinh H."/>
            <person name="Doddapaneni H."/>
            <person name="Dugan-Rocha S."/>
            <person name="Elkadiri S."/>
            <person name="Gnanaolivu R."/>
            <person name="Hernandez B."/>
            <person name="Skinner E."/>
            <person name="Javaid M."/>
            <person name="Lee S."/>
            <person name="Li M."/>
            <person name="Ming W."/>
            <person name="Munidasa M."/>
            <person name="Muniz J."/>
            <person name="Nguyen L."/>
            <person name="Hughes D."/>
            <person name="Osuji N."/>
            <person name="Pu L.-L."/>
            <person name="Puazo M."/>
            <person name="Qu C."/>
            <person name="Quiroz J."/>
            <person name="Raj R."/>
            <person name="Weissenberger G."/>
            <person name="Xin Y."/>
            <person name="Zou X."/>
            <person name="Han Y."/>
            <person name="Worley K."/>
            <person name="Muzny D."/>
            <person name="Gibbs R."/>
        </authorList>
    </citation>
    <scope>NUCLEOTIDE SEQUENCE</scope>
    <source>
        <strain evidence="3">Sampled in the wild</strain>
    </source>
</reference>
<dbReference type="Proteomes" id="UP000792457">
    <property type="component" value="Unassembled WGS sequence"/>
</dbReference>
<dbReference type="InterPro" id="IPR055107">
    <property type="entry name" value="Med14_RM8"/>
</dbReference>
<keyword evidence="4" id="KW-1185">Reference proteome</keyword>
<dbReference type="InterPro" id="IPR013947">
    <property type="entry name" value="Mediator_Med14"/>
</dbReference>
<name>A0A8K0KC11_LADFU</name>
<accession>A0A8K0KC11</accession>
<sequence>MPRPSPVGRPLQSLQSPQSQEYVKAGKFLDMFRLLGTWSGSGATRVLPQRSWAGAIPTIITQEALDALCSPSPHPQYGGGPVGGAQLGRGAVGGDMSPLERFLGCVYMRRQLQRFVQTDECVSFLQSNEPGVVHFKSETLQCRVGLNPQHLQSLHIKIQATPEHKDTWSMEEIQVSLVLHITRIGVAYSPGVEPTSLVLPLVYDISTNLTQLAEKREPGPASATTAASLQLKRFAEFGGGGEACSLFPAVRDLLANLTLPSDPQQAVTPGQVASPGVGGPPSVGPATPQGTAGMQMHSPMPMQASYHTPTHPQMGAMGTHGMMQQ</sequence>
<evidence type="ECO:0000259" key="2">
    <source>
        <dbReference type="Pfam" id="PF22983"/>
    </source>
</evidence>